<organism evidence="1 2">
    <name type="scientific">Trichonephila clavata</name>
    <name type="common">Joro spider</name>
    <name type="synonym">Nephila clavata</name>
    <dbReference type="NCBI Taxonomy" id="2740835"/>
    <lineage>
        <taxon>Eukaryota</taxon>
        <taxon>Metazoa</taxon>
        <taxon>Ecdysozoa</taxon>
        <taxon>Arthropoda</taxon>
        <taxon>Chelicerata</taxon>
        <taxon>Arachnida</taxon>
        <taxon>Araneae</taxon>
        <taxon>Araneomorphae</taxon>
        <taxon>Entelegynae</taxon>
        <taxon>Araneoidea</taxon>
        <taxon>Nephilidae</taxon>
        <taxon>Trichonephila</taxon>
    </lineage>
</organism>
<keyword evidence="2" id="KW-1185">Reference proteome</keyword>
<comment type="caution">
    <text evidence="1">The sequence shown here is derived from an EMBL/GenBank/DDBJ whole genome shotgun (WGS) entry which is preliminary data.</text>
</comment>
<evidence type="ECO:0000313" key="1">
    <source>
        <dbReference type="EMBL" id="GFQ73269.1"/>
    </source>
</evidence>
<evidence type="ECO:0000313" key="2">
    <source>
        <dbReference type="Proteomes" id="UP000887116"/>
    </source>
</evidence>
<dbReference type="AlphaFoldDB" id="A0A8X6GT48"/>
<dbReference type="EMBL" id="BMAO01021279">
    <property type="protein sequence ID" value="GFQ73269.1"/>
    <property type="molecule type" value="Genomic_DNA"/>
</dbReference>
<proteinExistence type="predicted"/>
<reference evidence="1" key="1">
    <citation type="submission" date="2020-07" db="EMBL/GenBank/DDBJ databases">
        <title>Multicomponent nature underlies the extraordinary mechanical properties of spider dragline silk.</title>
        <authorList>
            <person name="Kono N."/>
            <person name="Nakamura H."/>
            <person name="Mori M."/>
            <person name="Yoshida Y."/>
            <person name="Ohtoshi R."/>
            <person name="Malay A.D."/>
            <person name="Moran D.A.P."/>
            <person name="Tomita M."/>
            <person name="Numata K."/>
            <person name="Arakawa K."/>
        </authorList>
    </citation>
    <scope>NUCLEOTIDE SEQUENCE</scope>
</reference>
<gene>
    <name evidence="1" type="primary">NCL1_51104</name>
    <name evidence="1" type="ORF">TNCT_653611</name>
</gene>
<name>A0A8X6GT48_TRICU</name>
<sequence>MIPVLVRIHDTSSHPSYTVMVHHEIPRDFLVKYVLGCPVGTPIELQGCSSSDYFVVECLRTDGGFRFNLDFKTPLGIMAEDGRAFMCIYASEENGWSMTADAWLDMSNQKDDKRLRSPEHFSIVAYLQMERVQDPRTEGKRIFTSLMNLPPVSDTVSDNAARNIFLENMTTGNEKMDNDLVEENAGGAQSPGRVTFGR</sequence>
<accession>A0A8X6GT48</accession>
<dbReference type="Proteomes" id="UP000887116">
    <property type="component" value="Unassembled WGS sequence"/>
</dbReference>
<protein>
    <submittedName>
        <fullName evidence="1">Uncharacterized protein</fullName>
    </submittedName>
</protein>